<dbReference type="Pfam" id="PF13683">
    <property type="entry name" value="rve_3"/>
    <property type="match status" value="1"/>
</dbReference>
<comment type="caution">
    <text evidence="2">The sequence shown here is derived from an EMBL/GenBank/DDBJ whole genome shotgun (WGS) entry which is preliminary data.</text>
</comment>
<dbReference type="Gene3D" id="3.30.420.10">
    <property type="entry name" value="Ribonuclease H-like superfamily/Ribonuclease H"/>
    <property type="match status" value="1"/>
</dbReference>
<dbReference type="EMBL" id="MFMU01000007">
    <property type="protein sequence ID" value="OGG93451.1"/>
    <property type="molecule type" value="Genomic_DNA"/>
</dbReference>
<evidence type="ECO:0000313" key="2">
    <source>
        <dbReference type="EMBL" id="OGG93451.1"/>
    </source>
</evidence>
<name>A0A1F6G5R7_9BACT</name>
<evidence type="ECO:0000313" key="3">
    <source>
        <dbReference type="Proteomes" id="UP000176867"/>
    </source>
</evidence>
<proteinExistence type="predicted"/>
<protein>
    <recommendedName>
        <fullName evidence="1">Integrase catalytic domain-containing protein</fullName>
    </recommendedName>
</protein>
<dbReference type="InterPro" id="IPR012337">
    <property type="entry name" value="RNaseH-like_sf"/>
</dbReference>
<dbReference type="SUPFAM" id="SSF53098">
    <property type="entry name" value="Ribonuclease H-like"/>
    <property type="match status" value="1"/>
</dbReference>
<dbReference type="Proteomes" id="UP000176867">
    <property type="component" value="Unassembled WGS sequence"/>
</dbReference>
<evidence type="ECO:0000259" key="1">
    <source>
        <dbReference type="PROSITE" id="PS50994"/>
    </source>
</evidence>
<organism evidence="2 3">
    <name type="scientific">Candidatus Kaiserbacteria bacterium RIFOXYD1_FULL_47_14</name>
    <dbReference type="NCBI Taxonomy" id="1798533"/>
    <lineage>
        <taxon>Bacteria</taxon>
        <taxon>Candidatus Kaiseribacteriota</taxon>
    </lineage>
</organism>
<gene>
    <name evidence="2" type="ORF">A2609_01860</name>
</gene>
<feature type="domain" description="Integrase catalytic" evidence="1">
    <location>
        <begin position="150"/>
        <end position="313"/>
    </location>
</feature>
<sequence length="330" mass="38552">MITETAKKRTRILTFWKKYSLEAVEEAYGISKRTLYRWQRALKKEQGKLEALNSGNRTPKTKRTRIWDALVLEELRRLRYDHPNLGKEKLYPLLLSFCAKHRLNTPSIRTIGRIIKDLGGLRIVPLRITGTGRITPLTKAKNIRKPKGLIARYPGHVVALDTFEEHINGTRRYVITFIDLYTRFGFAFATSSHASKAASDFFALCQSVFPFPFTFVLTDNGSEFKKHFSVAVLDLHLTHYHTRPKTPKQNAHSERFNRTVQEEFANYHRHDLWMDIESFNRKLFAWLFWYNSERVHFAFGNKLSPLQFMLSLDPSTLPAECQTGWPHTTY</sequence>
<dbReference type="GO" id="GO:0003676">
    <property type="term" value="F:nucleic acid binding"/>
    <property type="evidence" value="ECO:0007669"/>
    <property type="project" value="InterPro"/>
</dbReference>
<dbReference type="PROSITE" id="PS50994">
    <property type="entry name" value="INTEGRASE"/>
    <property type="match status" value="1"/>
</dbReference>
<accession>A0A1F6G5R7</accession>
<dbReference type="AlphaFoldDB" id="A0A1F6G5R7"/>
<dbReference type="InterPro" id="IPR036397">
    <property type="entry name" value="RNaseH_sf"/>
</dbReference>
<reference evidence="2 3" key="1">
    <citation type="journal article" date="2016" name="Nat. Commun.">
        <title>Thousands of microbial genomes shed light on interconnected biogeochemical processes in an aquifer system.</title>
        <authorList>
            <person name="Anantharaman K."/>
            <person name="Brown C.T."/>
            <person name="Hug L.A."/>
            <person name="Sharon I."/>
            <person name="Castelle C.J."/>
            <person name="Probst A.J."/>
            <person name="Thomas B.C."/>
            <person name="Singh A."/>
            <person name="Wilkins M.J."/>
            <person name="Karaoz U."/>
            <person name="Brodie E.L."/>
            <person name="Williams K.H."/>
            <person name="Hubbard S.S."/>
            <person name="Banfield J.F."/>
        </authorList>
    </citation>
    <scope>NUCLEOTIDE SEQUENCE [LARGE SCALE GENOMIC DNA]</scope>
</reference>
<dbReference type="GO" id="GO:0015074">
    <property type="term" value="P:DNA integration"/>
    <property type="evidence" value="ECO:0007669"/>
    <property type="project" value="InterPro"/>
</dbReference>
<dbReference type="InterPro" id="IPR001584">
    <property type="entry name" value="Integrase_cat-core"/>
</dbReference>